<feature type="compositionally biased region" description="Basic and acidic residues" evidence="1">
    <location>
        <begin position="222"/>
        <end position="245"/>
    </location>
</feature>
<dbReference type="AlphaFoldDB" id="K2NEH9"/>
<feature type="compositionally biased region" description="Basic residues" evidence="1">
    <location>
        <begin position="282"/>
        <end position="295"/>
    </location>
</feature>
<evidence type="ECO:0000256" key="1">
    <source>
        <dbReference type="SAM" id="MobiDB-lite"/>
    </source>
</evidence>
<feature type="compositionally biased region" description="Basic and acidic residues" evidence="1">
    <location>
        <begin position="55"/>
        <end position="96"/>
    </location>
</feature>
<gene>
    <name evidence="2" type="ORF">MOQ_002150</name>
</gene>
<feature type="compositionally biased region" description="Basic and acidic residues" evidence="1">
    <location>
        <begin position="184"/>
        <end position="202"/>
    </location>
</feature>
<comment type="caution">
    <text evidence="2">The sequence shown here is derived from an EMBL/GenBank/DDBJ whole genome shotgun (WGS) entry which is preliminary data.</text>
</comment>
<feature type="compositionally biased region" description="Basic and acidic residues" evidence="1">
    <location>
        <begin position="34"/>
        <end position="43"/>
    </location>
</feature>
<feature type="compositionally biased region" description="Acidic residues" evidence="1">
    <location>
        <begin position="253"/>
        <end position="262"/>
    </location>
</feature>
<dbReference type="EMBL" id="AHKC01008474">
    <property type="protein sequence ID" value="EKF37655.1"/>
    <property type="molecule type" value="Genomic_DNA"/>
</dbReference>
<feature type="compositionally biased region" description="Low complexity" evidence="1">
    <location>
        <begin position="263"/>
        <end position="272"/>
    </location>
</feature>
<evidence type="ECO:0000313" key="2">
    <source>
        <dbReference type="EMBL" id="EKF37655.1"/>
    </source>
</evidence>
<sequence>KTETPKPGNTALDSSALSPLQLLTTMVSSVHIVRTEDSDEKHKIVSTANPRRNHNQQEQRHSLTRDRDRRGPNTTNERDRNDKRGNNRTSRQEKTHGGKKVLPVPDTCTQCLKKKQAEDLRLDKEDNNYYCYSCWAKLGWEFCRECGEFNKGYRERTRRRIGEFYCNNCWSNFNKGEEEEEGGEEAKNKDDQANMSRNEPRKQKQQKQPGRNSANSAATEDTIEKTTKKGATDRKGTRNVQRDGVKPNTASAGEEEEEEEAENMNANSLNNVEHLDAEHVSQAKKKKKKRVKKRPREQGTCVK</sequence>
<organism evidence="2 3">
    <name type="scientific">Trypanosoma cruzi marinkellei</name>
    <dbReference type="NCBI Taxonomy" id="85056"/>
    <lineage>
        <taxon>Eukaryota</taxon>
        <taxon>Discoba</taxon>
        <taxon>Euglenozoa</taxon>
        <taxon>Kinetoplastea</taxon>
        <taxon>Metakinetoplastina</taxon>
        <taxon>Trypanosomatida</taxon>
        <taxon>Trypanosomatidae</taxon>
        <taxon>Trypanosoma</taxon>
        <taxon>Schizotrypanum</taxon>
    </lineage>
</organism>
<feature type="compositionally biased region" description="Polar residues" evidence="1">
    <location>
        <begin position="209"/>
        <end position="219"/>
    </location>
</feature>
<protein>
    <submittedName>
        <fullName evidence="2">Uncharacterized protein</fullName>
    </submittedName>
</protein>
<reference evidence="2 3" key="1">
    <citation type="journal article" date="2012" name="BMC Genomics">
        <title>Comparative genomic analysis of human infective Trypanosoma cruzi lineages with the bat-restricted subspecies T. cruzi marinkellei.</title>
        <authorList>
            <person name="Franzen O."/>
            <person name="Talavera-Lopez C."/>
            <person name="Ochaya S."/>
            <person name="Butler C.E."/>
            <person name="Messenger L.A."/>
            <person name="Lewis M.D."/>
            <person name="Llewellyn M.S."/>
            <person name="Marinkelle C.J."/>
            <person name="Tyler K.M."/>
            <person name="Miles M.A."/>
            <person name="Andersson B."/>
        </authorList>
    </citation>
    <scope>NUCLEOTIDE SEQUENCE [LARGE SCALE GENOMIC DNA]</scope>
    <source>
        <strain evidence="2 3">B7</strain>
    </source>
</reference>
<feature type="non-terminal residue" evidence="2">
    <location>
        <position position="1"/>
    </location>
</feature>
<keyword evidence="3" id="KW-1185">Reference proteome</keyword>
<evidence type="ECO:0000313" key="3">
    <source>
        <dbReference type="Proteomes" id="UP000007350"/>
    </source>
</evidence>
<dbReference type="Proteomes" id="UP000007350">
    <property type="component" value="Unassembled WGS sequence"/>
</dbReference>
<feature type="region of interest" description="Disordered" evidence="1">
    <location>
        <begin position="34"/>
        <end position="102"/>
    </location>
</feature>
<feature type="region of interest" description="Disordered" evidence="1">
    <location>
        <begin position="176"/>
        <end position="303"/>
    </location>
</feature>
<name>K2NEH9_TRYCR</name>
<proteinExistence type="predicted"/>
<accession>K2NEH9</accession>